<feature type="transmembrane region" description="Helical" evidence="5">
    <location>
        <begin position="218"/>
        <end position="237"/>
    </location>
</feature>
<dbReference type="InterPro" id="IPR000412">
    <property type="entry name" value="ABC_2_transport"/>
</dbReference>
<dbReference type="PIRSF" id="PIRSF006648">
    <property type="entry name" value="DrrB"/>
    <property type="match status" value="1"/>
</dbReference>
<gene>
    <name evidence="7" type="ORF">GCM10008905_09650</name>
</gene>
<keyword evidence="2 5" id="KW-0812">Transmembrane</keyword>
<feature type="transmembrane region" description="Helical" evidence="5">
    <location>
        <begin position="107"/>
        <end position="125"/>
    </location>
</feature>
<dbReference type="PANTHER" id="PTHR43332">
    <property type="entry name" value="INNER MEMBRANE TRANSPORT PERMEASE YADH-RELATED"/>
    <property type="match status" value="1"/>
</dbReference>
<protein>
    <recommendedName>
        <fullName evidence="5">Transport permease protein</fullName>
    </recommendedName>
</protein>
<evidence type="ECO:0000256" key="1">
    <source>
        <dbReference type="ARBA" id="ARBA00004141"/>
    </source>
</evidence>
<dbReference type="EMBL" id="BAAACF010000001">
    <property type="protein sequence ID" value="GAA0720455.1"/>
    <property type="molecule type" value="Genomic_DNA"/>
</dbReference>
<dbReference type="PRINTS" id="PR00164">
    <property type="entry name" value="ABC2TRNSPORT"/>
</dbReference>
<evidence type="ECO:0000256" key="5">
    <source>
        <dbReference type="RuleBase" id="RU361157"/>
    </source>
</evidence>
<evidence type="ECO:0000256" key="3">
    <source>
        <dbReference type="ARBA" id="ARBA00022989"/>
    </source>
</evidence>
<feature type="domain" description="ABC transmembrane type-2" evidence="6">
    <location>
        <begin position="21"/>
        <end position="243"/>
    </location>
</feature>
<name>A0ABP3TYD5_9CLOT</name>
<accession>A0ABP3TYD5</accession>
<keyword evidence="5" id="KW-1003">Cell membrane</keyword>
<dbReference type="Proteomes" id="UP001500339">
    <property type="component" value="Unassembled WGS sequence"/>
</dbReference>
<feature type="transmembrane region" description="Helical" evidence="5">
    <location>
        <begin position="164"/>
        <end position="183"/>
    </location>
</feature>
<organism evidence="7 8">
    <name type="scientific">Clostridium malenominatum</name>
    <dbReference type="NCBI Taxonomy" id="1539"/>
    <lineage>
        <taxon>Bacteria</taxon>
        <taxon>Bacillati</taxon>
        <taxon>Bacillota</taxon>
        <taxon>Clostridia</taxon>
        <taxon>Eubacteriales</taxon>
        <taxon>Clostridiaceae</taxon>
        <taxon>Clostridium</taxon>
    </lineage>
</organism>
<dbReference type="PANTHER" id="PTHR43332:SF2">
    <property type="entry name" value="INNER MEMBRANE TRANSPORT PERMEASE YADH"/>
    <property type="match status" value="1"/>
</dbReference>
<dbReference type="PROSITE" id="PS51012">
    <property type="entry name" value="ABC_TM2"/>
    <property type="match status" value="1"/>
</dbReference>
<keyword evidence="5" id="KW-0813">Transport</keyword>
<dbReference type="Pfam" id="PF01061">
    <property type="entry name" value="ABC2_membrane"/>
    <property type="match status" value="1"/>
</dbReference>
<dbReference type="InterPro" id="IPR052522">
    <property type="entry name" value="ABC-2_transport_permease"/>
</dbReference>
<evidence type="ECO:0000313" key="7">
    <source>
        <dbReference type="EMBL" id="GAA0720455.1"/>
    </source>
</evidence>
<evidence type="ECO:0000313" key="8">
    <source>
        <dbReference type="Proteomes" id="UP001500339"/>
    </source>
</evidence>
<evidence type="ECO:0000259" key="6">
    <source>
        <dbReference type="PROSITE" id="PS51012"/>
    </source>
</evidence>
<reference evidence="8" key="1">
    <citation type="journal article" date="2019" name="Int. J. Syst. Evol. Microbiol.">
        <title>The Global Catalogue of Microorganisms (GCM) 10K type strain sequencing project: providing services to taxonomists for standard genome sequencing and annotation.</title>
        <authorList>
            <consortium name="The Broad Institute Genomics Platform"/>
            <consortium name="The Broad Institute Genome Sequencing Center for Infectious Disease"/>
            <person name="Wu L."/>
            <person name="Ma J."/>
        </authorList>
    </citation>
    <scope>NUCLEOTIDE SEQUENCE [LARGE SCALE GENOMIC DNA]</scope>
    <source>
        <strain evidence="8">JCM 1405</strain>
    </source>
</reference>
<dbReference type="InterPro" id="IPR047817">
    <property type="entry name" value="ABC2_TM_bact-type"/>
</dbReference>
<dbReference type="RefSeq" id="WP_343767257.1">
    <property type="nucleotide sequence ID" value="NZ_BAAACF010000001.1"/>
</dbReference>
<comment type="caution">
    <text evidence="7">The sequence shown here is derived from an EMBL/GenBank/DDBJ whole genome shotgun (WGS) entry which is preliminary data.</text>
</comment>
<feature type="transmembrane region" description="Helical" evidence="5">
    <location>
        <begin position="132"/>
        <end position="158"/>
    </location>
</feature>
<keyword evidence="3 5" id="KW-1133">Transmembrane helix</keyword>
<dbReference type="InterPro" id="IPR013525">
    <property type="entry name" value="ABC2_TM"/>
</dbReference>
<feature type="transmembrane region" description="Helical" evidence="5">
    <location>
        <begin position="52"/>
        <end position="70"/>
    </location>
</feature>
<sequence>MSTFLSVLWQEYVLFKRKFWTITLASMISPILYLIAFGWGMGSQVTMDGKPYIAFIIPGIVALATMTTSYNNTATSINISRIFYKSFEAFMIAPISTYTYVLGKIVAGALMGMYSAFLIIVLSLAGGTGITISLYSVLIIILNCLVFSSVGFVAGVFINSHKELSKISSFIITPMSFLCGTFFSLDKMPKLIKNIIWMLPLTHTSLGLRSSGEDLINMIIHPIILIIYFIVIFFIGIKGCKSAE</sequence>
<comment type="similarity">
    <text evidence="5">Belongs to the ABC-2 integral membrane protein family.</text>
</comment>
<keyword evidence="8" id="KW-1185">Reference proteome</keyword>
<evidence type="ECO:0000256" key="2">
    <source>
        <dbReference type="ARBA" id="ARBA00022692"/>
    </source>
</evidence>
<evidence type="ECO:0000256" key="4">
    <source>
        <dbReference type="ARBA" id="ARBA00023136"/>
    </source>
</evidence>
<proteinExistence type="inferred from homology"/>
<comment type="subcellular location">
    <subcellularLocation>
        <location evidence="5">Cell membrane</location>
        <topology evidence="5">Multi-pass membrane protein</topology>
    </subcellularLocation>
    <subcellularLocation>
        <location evidence="1">Membrane</location>
        <topology evidence="1">Multi-pass membrane protein</topology>
    </subcellularLocation>
</comment>
<feature type="transmembrane region" description="Helical" evidence="5">
    <location>
        <begin position="20"/>
        <end position="40"/>
    </location>
</feature>
<keyword evidence="4 5" id="KW-0472">Membrane</keyword>